<keyword evidence="7" id="KW-0653">Protein transport</keyword>
<evidence type="ECO:0000256" key="7">
    <source>
        <dbReference type="ARBA" id="ARBA00022927"/>
    </source>
</evidence>
<dbReference type="GO" id="GO:0005829">
    <property type="term" value="C:cytosol"/>
    <property type="evidence" value="ECO:0007669"/>
    <property type="project" value="TreeGrafter"/>
</dbReference>
<dbReference type="GO" id="GO:0015031">
    <property type="term" value="P:protein transport"/>
    <property type="evidence" value="ECO:0007669"/>
    <property type="project" value="UniProtKB-KW"/>
</dbReference>
<gene>
    <name evidence="10" type="ORF">E2I00_004171</name>
</gene>
<dbReference type="GO" id="GO:0000045">
    <property type="term" value="P:autophagosome assembly"/>
    <property type="evidence" value="ECO:0007669"/>
    <property type="project" value="TreeGrafter"/>
</dbReference>
<evidence type="ECO:0000256" key="4">
    <source>
        <dbReference type="ARBA" id="ARBA00022448"/>
    </source>
</evidence>
<evidence type="ECO:0000313" key="11">
    <source>
        <dbReference type="Proteomes" id="UP000437017"/>
    </source>
</evidence>
<reference evidence="10 11" key="1">
    <citation type="journal article" date="2019" name="PLoS ONE">
        <title>Genomic analyses reveal an absence of contemporary introgressive admixture between fin whales and blue whales, despite known hybrids.</title>
        <authorList>
            <person name="Westbury M.V."/>
            <person name="Petersen B."/>
            <person name="Lorenzen E.D."/>
        </authorList>
    </citation>
    <scope>NUCLEOTIDE SEQUENCE [LARGE SCALE GENOMIC DNA]</scope>
    <source>
        <strain evidence="10">FinWhale-01</strain>
    </source>
</reference>
<keyword evidence="11" id="KW-1185">Reference proteome</keyword>
<evidence type="ECO:0000256" key="1">
    <source>
        <dbReference type="ARBA" id="ARBA00004496"/>
    </source>
</evidence>
<evidence type="ECO:0000256" key="6">
    <source>
        <dbReference type="ARBA" id="ARBA00022786"/>
    </source>
</evidence>
<dbReference type="AlphaFoldDB" id="A0A643CFY3"/>
<dbReference type="GO" id="GO:0000407">
    <property type="term" value="C:phagophore assembly site"/>
    <property type="evidence" value="ECO:0007669"/>
    <property type="project" value="TreeGrafter"/>
</dbReference>
<dbReference type="GO" id="GO:0061723">
    <property type="term" value="P:glycophagy"/>
    <property type="evidence" value="ECO:0007669"/>
    <property type="project" value="TreeGrafter"/>
</dbReference>
<evidence type="ECO:0000313" key="10">
    <source>
        <dbReference type="EMBL" id="KAB0399032.1"/>
    </source>
</evidence>
<protein>
    <recommendedName>
        <fullName evidence="3">Ubiquitin-like-conjugating enzyme ATG3</fullName>
    </recommendedName>
    <alternativeName>
        <fullName evidence="9">Autophagy-related protein 3</fullName>
    </alternativeName>
</protein>
<dbReference type="EMBL" id="SGJD01001633">
    <property type="protein sequence ID" value="KAB0399032.1"/>
    <property type="molecule type" value="Genomic_DNA"/>
</dbReference>
<keyword evidence="8" id="KW-0072">Autophagy</keyword>
<name>A0A643CFY3_BALPH</name>
<dbReference type="PANTHER" id="PTHR12866:SF2">
    <property type="entry name" value="UBIQUITIN-LIKE-CONJUGATING ENZYME ATG3"/>
    <property type="match status" value="1"/>
</dbReference>
<dbReference type="Proteomes" id="UP000437017">
    <property type="component" value="Unassembled WGS sequence"/>
</dbReference>
<evidence type="ECO:0000256" key="3">
    <source>
        <dbReference type="ARBA" id="ARBA00017573"/>
    </source>
</evidence>
<dbReference type="Pfam" id="PF03987">
    <property type="entry name" value="Autophagy_act_C"/>
    <property type="match status" value="1"/>
</dbReference>
<keyword evidence="5" id="KW-0963">Cytoplasm</keyword>
<comment type="similarity">
    <text evidence="2">Belongs to the ATG3 family.</text>
</comment>
<dbReference type="PANTHER" id="PTHR12866">
    <property type="entry name" value="UBIQUITIN-LIKE-CONJUGATING ENZYME ATG3"/>
    <property type="match status" value="1"/>
</dbReference>
<keyword evidence="6" id="KW-0833">Ubl conjugation pathway</keyword>
<comment type="caution">
    <text evidence="10">The sequence shown here is derived from an EMBL/GenBank/DDBJ whole genome shotgun (WGS) entry which is preliminary data.</text>
</comment>
<comment type="subcellular location">
    <subcellularLocation>
        <location evidence="1">Cytoplasm</location>
    </subcellularLocation>
</comment>
<evidence type="ECO:0000256" key="9">
    <source>
        <dbReference type="ARBA" id="ARBA00034553"/>
    </source>
</evidence>
<proteinExistence type="inferred from homology"/>
<sequence>MEEYEESELLETDEENSRNLRAKAEVASLQTRTYDLYVTYGKYYQIPQLWLQACLMMKKTIDCCRRKGVHIYLLIFLKCVQTIIPTINYNYTRH</sequence>
<evidence type="ECO:0000256" key="5">
    <source>
        <dbReference type="ARBA" id="ARBA00022490"/>
    </source>
</evidence>
<evidence type="ECO:0000256" key="8">
    <source>
        <dbReference type="ARBA" id="ARBA00023006"/>
    </source>
</evidence>
<dbReference type="GO" id="GO:0044804">
    <property type="term" value="P:nucleophagy"/>
    <property type="evidence" value="ECO:0007669"/>
    <property type="project" value="TreeGrafter"/>
</dbReference>
<dbReference type="OrthoDB" id="1584384at2759"/>
<dbReference type="GO" id="GO:0000422">
    <property type="term" value="P:autophagy of mitochondrion"/>
    <property type="evidence" value="ECO:0007669"/>
    <property type="project" value="TreeGrafter"/>
</dbReference>
<accession>A0A643CFY3</accession>
<dbReference type="GO" id="GO:0019776">
    <property type="term" value="F:Atg8-family ligase activity"/>
    <property type="evidence" value="ECO:0007669"/>
    <property type="project" value="TreeGrafter"/>
</dbReference>
<dbReference type="InterPro" id="IPR007135">
    <property type="entry name" value="Atg3/Atg10"/>
</dbReference>
<organism evidence="10 11">
    <name type="scientific">Balaenoptera physalus</name>
    <name type="common">Fin whale</name>
    <name type="synonym">Balaena physalus</name>
    <dbReference type="NCBI Taxonomy" id="9770"/>
    <lineage>
        <taxon>Eukaryota</taxon>
        <taxon>Metazoa</taxon>
        <taxon>Chordata</taxon>
        <taxon>Craniata</taxon>
        <taxon>Vertebrata</taxon>
        <taxon>Euteleostomi</taxon>
        <taxon>Mammalia</taxon>
        <taxon>Eutheria</taxon>
        <taxon>Laurasiatheria</taxon>
        <taxon>Artiodactyla</taxon>
        <taxon>Whippomorpha</taxon>
        <taxon>Cetacea</taxon>
        <taxon>Mysticeti</taxon>
        <taxon>Balaenopteridae</taxon>
        <taxon>Balaenoptera</taxon>
    </lineage>
</organism>
<evidence type="ECO:0000256" key="2">
    <source>
        <dbReference type="ARBA" id="ARBA00007683"/>
    </source>
</evidence>
<keyword evidence="4" id="KW-0813">Transport</keyword>